<evidence type="ECO:0000256" key="3">
    <source>
        <dbReference type="ARBA" id="ARBA00022723"/>
    </source>
</evidence>
<organism evidence="9">
    <name type="scientific">candidate division WOR-3 bacterium</name>
    <dbReference type="NCBI Taxonomy" id="2052148"/>
    <lineage>
        <taxon>Bacteria</taxon>
        <taxon>Bacteria division WOR-3</taxon>
    </lineage>
</organism>
<evidence type="ECO:0000256" key="6">
    <source>
        <dbReference type="ARBA" id="ARBA00023014"/>
    </source>
</evidence>
<dbReference type="GO" id="GO:0046872">
    <property type="term" value="F:metal ion binding"/>
    <property type="evidence" value="ECO:0007669"/>
    <property type="project" value="UniProtKB-KW"/>
</dbReference>
<evidence type="ECO:0000313" key="9">
    <source>
        <dbReference type="EMBL" id="HGL16981.1"/>
    </source>
</evidence>
<feature type="transmembrane region" description="Helical" evidence="7">
    <location>
        <begin position="177"/>
        <end position="198"/>
    </location>
</feature>
<keyword evidence="2" id="KW-0004">4Fe-4S</keyword>
<protein>
    <submittedName>
        <fullName evidence="9">4Fe-4S binding protein</fullName>
    </submittedName>
</protein>
<dbReference type="InterPro" id="IPR017896">
    <property type="entry name" value="4Fe4S_Fe-S-bd"/>
</dbReference>
<dbReference type="GO" id="GO:0051539">
    <property type="term" value="F:4 iron, 4 sulfur cluster binding"/>
    <property type="evidence" value="ECO:0007669"/>
    <property type="project" value="UniProtKB-KW"/>
</dbReference>
<evidence type="ECO:0000256" key="4">
    <source>
        <dbReference type="ARBA" id="ARBA00022982"/>
    </source>
</evidence>
<dbReference type="PROSITE" id="PS51379">
    <property type="entry name" value="4FE4S_FER_2"/>
    <property type="match status" value="2"/>
</dbReference>
<dbReference type="PROSITE" id="PS00198">
    <property type="entry name" value="4FE4S_FER_1"/>
    <property type="match status" value="2"/>
</dbReference>
<evidence type="ECO:0000256" key="2">
    <source>
        <dbReference type="ARBA" id="ARBA00022485"/>
    </source>
</evidence>
<evidence type="ECO:0000256" key="1">
    <source>
        <dbReference type="ARBA" id="ARBA00022448"/>
    </source>
</evidence>
<accession>A0A7V3ZWY5</accession>
<keyword evidence="5" id="KW-0408">Iron</keyword>
<dbReference type="Gene3D" id="3.30.70.20">
    <property type="match status" value="1"/>
</dbReference>
<comment type="caution">
    <text evidence="9">The sequence shown here is derived from an EMBL/GenBank/DDBJ whole genome shotgun (WGS) entry which is preliminary data.</text>
</comment>
<feature type="domain" description="4Fe-4S ferredoxin-type" evidence="8">
    <location>
        <begin position="252"/>
        <end position="276"/>
    </location>
</feature>
<keyword evidence="1" id="KW-0813">Transport</keyword>
<feature type="transmembrane region" description="Helical" evidence="7">
    <location>
        <begin position="128"/>
        <end position="145"/>
    </location>
</feature>
<gene>
    <name evidence="9" type="ORF">ENU66_01385</name>
</gene>
<dbReference type="InterPro" id="IPR017900">
    <property type="entry name" value="4Fe4S_Fe_S_CS"/>
</dbReference>
<dbReference type="Pfam" id="PF12801">
    <property type="entry name" value="Fer4_5"/>
    <property type="match status" value="3"/>
</dbReference>
<dbReference type="SUPFAM" id="SSF54862">
    <property type="entry name" value="4Fe-4S ferredoxins"/>
    <property type="match status" value="1"/>
</dbReference>
<reference evidence="9" key="1">
    <citation type="journal article" date="2020" name="mSystems">
        <title>Genome- and Community-Level Interaction Insights into Carbon Utilization and Element Cycling Functions of Hydrothermarchaeota in Hydrothermal Sediment.</title>
        <authorList>
            <person name="Zhou Z."/>
            <person name="Liu Y."/>
            <person name="Xu W."/>
            <person name="Pan J."/>
            <person name="Luo Z.H."/>
            <person name="Li M."/>
        </authorList>
    </citation>
    <scope>NUCLEOTIDE SEQUENCE [LARGE SCALE GENOMIC DNA]</scope>
    <source>
        <strain evidence="9">SpSt-69</strain>
    </source>
</reference>
<keyword evidence="4" id="KW-0249">Electron transport</keyword>
<name>A0A7V3ZWY5_UNCW3</name>
<feature type="transmembrane region" description="Helical" evidence="7">
    <location>
        <begin position="83"/>
        <end position="108"/>
    </location>
</feature>
<sequence length="296" mass="33984">MHRNRIANRIKKVNLIRRIVQFTSALGINSYIPDIKNFSIYQGPSKSLCAPGLNCYACPFARTSCPIGSLQHFIVVRQFPYYVLGYIGLVGILVGRAFCGWLCPFGLLQELIKKITSFRIKIKKSWGILKYVILLLMIPVVYFTYEPWFCKLCPAGTIEGTFPIMLSPLWSELSQLISYRFFIKLFIAIAFIVLFVLVRRPFCRYMCPLGAMWGLFNRVSFVRMKVDVNRCLKCDLCQEVCPMDIKIYEDPNHYDCIRCLKCVYVCPQKVIEVELAGTALIKPKLRPVAKRGEISG</sequence>
<dbReference type="PANTHER" id="PTHR30176:SF3">
    <property type="entry name" value="FERREDOXIN-TYPE PROTEIN NAPH"/>
    <property type="match status" value="1"/>
</dbReference>
<keyword evidence="7" id="KW-1133">Transmembrane helix</keyword>
<keyword evidence="3" id="KW-0479">Metal-binding</keyword>
<keyword evidence="6" id="KW-0411">Iron-sulfur</keyword>
<feature type="domain" description="4Fe-4S ferredoxin-type" evidence="8">
    <location>
        <begin position="222"/>
        <end position="251"/>
    </location>
</feature>
<keyword evidence="7" id="KW-0812">Transmembrane</keyword>
<evidence type="ECO:0000256" key="7">
    <source>
        <dbReference type="SAM" id="Phobius"/>
    </source>
</evidence>
<dbReference type="AlphaFoldDB" id="A0A7V3ZWY5"/>
<dbReference type="EMBL" id="DTDJ01000012">
    <property type="protein sequence ID" value="HGL16981.1"/>
    <property type="molecule type" value="Genomic_DNA"/>
</dbReference>
<dbReference type="GO" id="GO:0005886">
    <property type="term" value="C:plasma membrane"/>
    <property type="evidence" value="ECO:0007669"/>
    <property type="project" value="TreeGrafter"/>
</dbReference>
<dbReference type="InterPro" id="IPR051684">
    <property type="entry name" value="Electron_Trans/Redox"/>
</dbReference>
<proteinExistence type="predicted"/>
<dbReference type="PANTHER" id="PTHR30176">
    <property type="entry name" value="FERREDOXIN-TYPE PROTEIN NAPH"/>
    <property type="match status" value="1"/>
</dbReference>
<evidence type="ECO:0000256" key="5">
    <source>
        <dbReference type="ARBA" id="ARBA00023004"/>
    </source>
</evidence>
<evidence type="ECO:0000259" key="8">
    <source>
        <dbReference type="PROSITE" id="PS51379"/>
    </source>
</evidence>
<keyword evidence="7" id="KW-0472">Membrane</keyword>